<feature type="transmembrane region" description="Helical" evidence="1">
    <location>
        <begin position="294"/>
        <end position="312"/>
    </location>
</feature>
<gene>
    <name evidence="2" type="ORF">PaecuDRAFT_0662</name>
</gene>
<dbReference type="AlphaFoldDB" id="E0I4D7"/>
<feature type="transmembrane region" description="Helical" evidence="1">
    <location>
        <begin position="199"/>
        <end position="220"/>
    </location>
</feature>
<reference evidence="2 3" key="1">
    <citation type="submission" date="2010-07" db="EMBL/GenBank/DDBJ databases">
        <title>The draft genome of Paenibacillus curdlanolyticus YK9.</title>
        <authorList>
            <consortium name="US DOE Joint Genome Institute (JGI-PGF)"/>
            <person name="Lucas S."/>
            <person name="Copeland A."/>
            <person name="Lapidus A."/>
            <person name="Cheng J.-F."/>
            <person name="Bruce D."/>
            <person name="Goodwin L."/>
            <person name="Pitluck S."/>
            <person name="Land M.L."/>
            <person name="Hauser L."/>
            <person name="Chang Y.-J."/>
            <person name="Jeffries C."/>
            <person name="Anderson I.J."/>
            <person name="Johnson E."/>
            <person name="Loganathan U."/>
            <person name="Mulhopadhyay B."/>
            <person name="Kyrpides N."/>
            <person name="Woyke T.J."/>
        </authorList>
    </citation>
    <scope>NUCLEOTIDE SEQUENCE [LARGE SCALE GENOMIC DNA]</scope>
    <source>
        <strain evidence="2 3">YK9</strain>
    </source>
</reference>
<feature type="transmembrane region" description="Helical" evidence="1">
    <location>
        <begin position="155"/>
        <end position="178"/>
    </location>
</feature>
<organism evidence="2 3">
    <name type="scientific">Paenibacillus curdlanolyticus YK9</name>
    <dbReference type="NCBI Taxonomy" id="717606"/>
    <lineage>
        <taxon>Bacteria</taxon>
        <taxon>Bacillati</taxon>
        <taxon>Bacillota</taxon>
        <taxon>Bacilli</taxon>
        <taxon>Bacillales</taxon>
        <taxon>Paenibacillaceae</taxon>
        <taxon>Paenibacillus</taxon>
    </lineage>
</organism>
<sequence>MPFTMSHPAFAVPLRRLMPNLSVAGLVLGSMSPDLEYFVNMEARGTIGHQFIGFMLIGLPLCIALFFSYERVVRPMLSAFVPRLFHIKQFVRECYGQGYPLSLGGWLHFTAAAFIGYLTHMFMDAWTHGSGVFVEHLPGLTASTLGMPLFQLLQFAFSALGAFCIAWWALFGWMNWMAKHSSQKRSNKPTFAGNKREPWVWPWAILIGFITMIIKLLFSVDPGDLTLWFAAPFSAAALGIFGACLLGGAQQNGQFGAGLRLAGLWLALLGALKFELHIYVLHQIGISTTRLADWILTIWGFVAVMIGVSLRMNRIVNKFVRIGLKTVNNRTLS</sequence>
<dbReference type="RefSeq" id="WP_006036677.1">
    <property type="nucleotide sequence ID" value="NZ_AEDD01000001.1"/>
</dbReference>
<dbReference type="InterPro" id="IPR025238">
    <property type="entry name" value="DUF4184"/>
</dbReference>
<evidence type="ECO:0000313" key="2">
    <source>
        <dbReference type="EMBL" id="EFM13151.1"/>
    </source>
</evidence>
<dbReference type="STRING" id="717606.PaecuDRAFT_0662"/>
<feature type="transmembrane region" description="Helical" evidence="1">
    <location>
        <begin position="51"/>
        <end position="69"/>
    </location>
</feature>
<feature type="transmembrane region" description="Helical" evidence="1">
    <location>
        <begin position="261"/>
        <end position="282"/>
    </location>
</feature>
<keyword evidence="1" id="KW-0812">Transmembrane</keyword>
<evidence type="ECO:0000256" key="1">
    <source>
        <dbReference type="SAM" id="Phobius"/>
    </source>
</evidence>
<dbReference type="Proteomes" id="UP000005387">
    <property type="component" value="Unassembled WGS sequence"/>
</dbReference>
<name>E0I4D7_9BACL</name>
<dbReference type="eggNOG" id="ENOG502ZRTK">
    <property type="taxonomic scope" value="Bacteria"/>
</dbReference>
<evidence type="ECO:0000313" key="3">
    <source>
        <dbReference type="Proteomes" id="UP000005387"/>
    </source>
</evidence>
<keyword evidence="1" id="KW-1133">Transmembrane helix</keyword>
<keyword evidence="1" id="KW-0472">Membrane</keyword>
<feature type="transmembrane region" description="Helical" evidence="1">
    <location>
        <begin position="226"/>
        <end position="249"/>
    </location>
</feature>
<protein>
    <recommendedName>
        <fullName evidence="4">DUF4184 family protein</fullName>
    </recommendedName>
</protein>
<keyword evidence="3" id="KW-1185">Reference proteome</keyword>
<evidence type="ECO:0008006" key="4">
    <source>
        <dbReference type="Google" id="ProtNLM"/>
    </source>
</evidence>
<proteinExistence type="predicted"/>
<accession>E0I4D7</accession>
<dbReference type="Pfam" id="PF13803">
    <property type="entry name" value="DUF4184"/>
    <property type="match status" value="1"/>
</dbReference>
<dbReference type="EMBL" id="AEDD01000001">
    <property type="protein sequence ID" value="EFM13151.1"/>
    <property type="molecule type" value="Genomic_DNA"/>
</dbReference>
<dbReference type="OrthoDB" id="8481923at2"/>